<dbReference type="AlphaFoldDB" id="A0A4Z2G7L1"/>
<sequence>MSRPADSVKEESRSRSPHCPKPDESEEPLGTAMETGAANDISVKCENETAKPIITKEMEDEEKKLMEEGERKEKEMMEKARQTQEKESHDLRFKRLQHLLQKSNIYSKFLLTKMEQQQSEENVKKERVEKKAKKNTKGAEPEKDKKKRKRDDDYKIADVMSKEEILSQAKKAKKEQVVTVLFLFCSFFLKAGSRFLFQHQTQAFPLNTKCSPKRSQNTLLINISRKI</sequence>
<evidence type="ECO:0000256" key="1">
    <source>
        <dbReference type="SAM" id="MobiDB-lite"/>
    </source>
</evidence>
<dbReference type="OrthoDB" id="9644065at2759"/>
<dbReference type="GO" id="GO:0004386">
    <property type="term" value="F:helicase activity"/>
    <property type="evidence" value="ECO:0007669"/>
    <property type="project" value="UniProtKB-KW"/>
</dbReference>
<protein>
    <submittedName>
        <fullName evidence="2">Lymphoid-specific helicase</fullName>
    </submittedName>
</protein>
<keyword evidence="2" id="KW-0547">Nucleotide-binding</keyword>
<dbReference type="GO" id="GO:0044027">
    <property type="term" value="P:negative regulation of gene expression via chromosomal CpG island methylation"/>
    <property type="evidence" value="ECO:0007669"/>
    <property type="project" value="TreeGrafter"/>
</dbReference>
<feature type="compositionally biased region" description="Basic and acidic residues" evidence="1">
    <location>
        <begin position="137"/>
        <end position="152"/>
    </location>
</feature>
<reference evidence="2 3" key="1">
    <citation type="submission" date="2019-03" db="EMBL/GenBank/DDBJ databases">
        <title>First draft genome of Liparis tanakae, snailfish: a comprehensive survey of snailfish specific genes.</title>
        <authorList>
            <person name="Kim W."/>
            <person name="Song I."/>
            <person name="Jeong J.-H."/>
            <person name="Kim D."/>
            <person name="Kim S."/>
            <person name="Ryu S."/>
            <person name="Song J.Y."/>
            <person name="Lee S.K."/>
        </authorList>
    </citation>
    <scope>NUCLEOTIDE SEQUENCE [LARGE SCALE GENOMIC DNA]</scope>
    <source>
        <tissue evidence="2">Muscle</tissue>
    </source>
</reference>
<feature type="compositionally biased region" description="Basic and acidic residues" evidence="1">
    <location>
        <begin position="1"/>
        <end position="14"/>
    </location>
</feature>
<proteinExistence type="predicted"/>
<evidence type="ECO:0000313" key="3">
    <source>
        <dbReference type="Proteomes" id="UP000314294"/>
    </source>
</evidence>
<keyword evidence="3" id="KW-1185">Reference proteome</keyword>
<feature type="region of interest" description="Disordered" evidence="1">
    <location>
        <begin position="116"/>
        <end position="152"/>
    </location>
</feature>
<dbReference type="PANTHER" id="PTHR47161:SF1">
    <property type="entry name" value="LYMPHOID-SPECIFIC HELICASE"/>
    <property type="match status" value="1"/>
</dbReference>
<dbReference type="GO" id="GO:0005721">
    <property type="term" value="C:pericentric heterochromatin"/>
    <property type="evidence" value="ECO:0007669"/>
    <property type="project" value="TreeGrafter"/>
</dbReference>
<keyword evidence="2" id="KW-0378">Hydrolase</keyword>
<dbReference type="Proteomes" id="UP000314294">
    <property type="component" value="Unassembled WGS sequence"/>
</dbReference>
<keyword evidence="2" id="KW-0067">ATP-binding</keyword>
<comment type="caution">
    <text evidence="2">The sequence shown here is derived from an EMBL/GenBank/DDBJ whole genome shotgun (WGS) entry which is preliminary data.</text>
</comment>
<dbReference type="GO" id="GO:0005634">
    <property type="term" value="C:nucleus"/>
    <property type="evidence" value="ECO:0007669"/>
    <property type="project" value="TreeGrafter"/>
</dbReference>
<dbReference type="EMBL" id="SRLO01000682">
    <property type="protein sequence ID" value="TNN48784.1"/>
    <property type="molecule type" value="Genomic_DNA"/>
</dbReference>
<name>A0A4Z2G7L1_9TELE</name>
<dbReference type="GO" id="GO:0046651">
    <property type="term" value="P:lymphocyte proliferation"/>
    <property type="evidence" value="ECO:0007669"/>
    <property type="project" value="TreeGrafter"/>
</dbReference>
<dbReference type="GO" id="GO:0031508">
    <property type="term" value="P:pericentric heterochromatin formation"/>
    <property type="evidence" value="ECO:0007669"/>
    <property type="project" value="TreeGrafter"/>
</dbReference>
<organism evidence="2 3">
    <name type="scientific">Liparis tanakae</name>
    <name type="common">Tanaka's snailfish</name>
    <dbReference type="NCBI Taxonomy" id="230148"/>
    <lineage>
        <taxon>Eukaryota</taxon>
        <taxon>Metazoa</taxon>
        <taxon>Chordata</taxon>
        <taxon>Craniata</taxon>
        <taxon>Vertebrata</taxon>
        <taxon>Euteleostomi</taxon>
        <taxon>Actinopterygii</taxon>
        <taxon>Neopterygii</taxon>
        <taxon>Teleostei</taxon>
        <taxon>Neoteleostei</taxon>
        <taxon>Acanthomorphata</taxon>
        <taxon>Eupercaria</taxon>
        <taxon>Perciformes</taxon>
        <taxon>Cottioidei</taxon>
        <taxon>Cottales</taxon>
        <taxon>Liparidae</taxon>
        <taxon>Liparis</taxon>
    </lineage>
</organism>
<keyword evidence="2" id="KW-0347">Helicase</keyword>
<dbReference type="GO" id="GO:0003682">
    <property type="term" value="F:chromatin binding"/>
    <property type="evidence" value="ECO:0007669"/>
    <property type="project" value="TreeGrafter"/>
</dbReference>
<dbReference type="GO" id="GO:0006346">
    <property type="term" value="P:DNA methylation-dependent constitutive heterochromatin formation"/>
    <property type="evidence" value="ECO:0007669"/>
    <property type="project" value="TreeGrafter"/>
</dbReference>
<accession>A0A4Z2G7L1</accession>
<feature type="compositionally biased region" description="Basic and acidic residues" evidence="1">
    <location>
        <begin position="43"/>
        <end position="90"/>
    </location>
</feature>
<evidence type="ECO:0000313" key="2">
    <source>
        <dbReference type="EMBL" id="TNN48784.1"/>
    </source>
</evidence>
<dbReference type="PANTHER" id="PTHR47161">
    <property type="entry name" value="LYMPHOID-SPECIFIC HELICASE"/>
    <property type="match status" value="1"/>
</dbReference>
<gene>
    <name evidence="2" type="primary">HELLS_1</name>
    <name evidence="2" type="ORF">EYF80_041023</name>
</gene>
<feature type="region of interest" description="Disordered" evidence="1">
    <location>
        <begin position="1"/>
        <end position="90"/>
    </location>
</feature>